<dbReference type="GO" id="GO:0005524">
    <property type="term" value="F:ATP binding"/>
    <property type="evidence" value="ECO:0007669"/>
    <property type="project" value="UniProtKB-KW"/>
</dbReference>
<organism evidence="6 7">
    <name type="scientific">Desulforapulum autotrophicum (strain ATCC 43914 / DSM 3382 / VKM B-1955 / HRM2)</name>
    <name type="common">Desulfobacterium autotrophicum</name>
    <dbReference type="NCBI Taxonomy" id="177437"/>
    <lineage>
        <taxon>Bacteria</taxon>
        <taxon>Pseudomonadati</taxon>
        <taxon>Thermodesulfobacteriota</taxon>
        <taxon>Desulfobacteria</taxon>
        <taxon>Desulfobacterales</taxon>
        <taxon>Desulfobacteraceae</taxon>
        <taxon>Desulforapulum</taxon>
    </lineage>
</organism>
<accession>C0QK55</accession>
<proteinExistence type="inferred from homology"/>
<dbReference type="InterPro" id="IPR015860">
    <property type="entry name" value="ABC_transpr_TagH-like"/>
</dbReference>
<dbReference type="PANTHER" id="PTHR46743:SF2">
    <property type="entry name" value="TEICHOIC ACIDS EXPORT ATP-BINDING PROTEIN TAGH"/>
    <property type="match status" value="1"/>
</dbReference>
<evidence type="ECO:0000256" key="1">
    <source>
        <dbReference type="ARBA" id="ARBA00005417"/>
    </source>
</evidence>
<dbReference type="GO" id="GO:0016020">
    <property type="term" value="C:membrane"/>
    <property type="evidence" value="ECO:0007669"/>
    <property type="project" value="InterPro"/>
</dbReference>
<keyword evidence="7" id="KW-1185">Reference proteome</keyword>
<dbReference type="HOGENOM" id="CLU_000604_101_0_7"/>
<dbReference type="PANTHER" id="PTHR46743">
    <property type="entry name" value="TEICHOIC ACIDS EXPORT ATP-BINDING PROTEIN TAGH"/>
    <property type="match status" value="1"/>
</dbReference>
<keyword evidence="2" id="KW-0813">Transport</keyword>
<comment type="similarity">
    <text evidence="1">Belongs to the ABC transporter superfamily.</text>
</comment>
<dbReference type="STRING" id="177437.HRM2_29980"/>
<evidence type="ECO:0000259" key="5">
    <source>
        <dbReference type="PROSITE" id="PS50893"/>
    </source>
</evidence>
<dbReference type="KEGG" id="dat:HRM2_29980"/>
<keyword evidence="3" id="KW-0547">Nucleotide-binding</keyword>
<dbReference type="PROSITE" id="PS50893">
    <property type="entry name" value="ABC_TRANSPORTER_2"/>
    <property type="match status" value="1"/>
</dbReference>
<dbReference type="InterPro" id="IPR050683">
    <property type="entry name" value="Bact_Polysacc_Export_ATP-bd"/>
</dbReference>
<evidence type="ECO:0000313" key="7">
    <source>
        <dbReference type="Proteomes" id="UP000000442"/>
    </source>
</evidence>
<dbReference type="GO" id="GO:0140359">
    <property type="term" value="F:ABC-type transporter activity"/>
    <property type="evidence" value="ECO:0007669"/>
    <property type="project" value="InterPro"/>
</dbReference>
<dbReference type="SMART" id="SM00382">
    <property type="entry name" value="AAA"/>
    <property type="match status" value="1"/>
</dbReference>
<feature type="domain" description="ABC transporter" evidence="5">
    <location>
        <begin position="24"/>
        <end position="247"/>
    </location>
</feature>
<dbReference type="InterPro" id="IPR027417">
    <property type="entry name" value="P-loop_NTPase"/>
</dbReference>
<evidence type="ECO:0000256" key="4">
    <source>
        <dbReference type="ARBA" id="ARBA00022840"/>
    </source>
</evidence>
<dbReference type="GO" id="GO:0016887">
    <property type="term" value="F:ATP hydrolysis activity"/>
    <property type="evidence" value="ECO:0007669"/>
    <property type="project" value="InterPro"/>
</dbReference>
<dbReference type="OrthoDB" id="9809450at2"/>
<dbReference type="AlphaFoldDB" id="C0QK55"/>
<reference evidence="6 7" key="1">
    <citation type="journal article" date="2009" name="Environ. Microbiol.">
        <title>Genome sequence of Desulfobacterium autotrophicum HRM2, a marine sulfate reducer oxidizing organic carbon completely to carbon dioxide.</title>
        <authorList>
            <person name="Strittmatter A.W."/>
            <person name="Liesegang H."/>
            <person name="Rabus R."/>
            <person name="Decker I."/>
            <person name="Amann J."/>
            <person name="Andres S."/>
            <person name="Henne A."/>
            <person name="Fricke W.F."/>
            <person name="Martinez-Arias R."/>
            <person name="Bartels D."/>
            <person name="Goesmann A."/>
            <person name="Krause L."/>
            <person name="Puehler A."/>
            <person name="Klenk H.P."/>
            <person name="Richter M."/>
            <person name="Schuler M."/>
            <person name="Gloeckner F.O."/>
            <person name="Meyerdierks A."/>
            <person name="Gottschalk G."/>
            <person name="Amann R."/>
        </authorList>
    </citation>
    <scope>NUCLEOTIDE SEQUENCE [LARGE SCALE GENOMIC DNA]</scope>
    <source>
        <strain evidence="7">ATCC 43914 / DSM 3382 / HRM2</strain>
    </source>
</reference>
<name>C0QK55_DESAH</name>
<dbReference type="Pfam" id="PF00005">
    <property type="entry name" value="ABC_tran"/>
    <property type="match status" value="1"/>
</dbReference>
<dbReference type="Pfam" id="PF14524">
    <property type="entry name" value="Wzt_C"/>
    <property type="match status" value="1"/>
</dbReference>
<dbReference type="RefSeq" id="WP_015904843.1">
    <property type="nucleotide sequence ID" value="NC_012108.1"/>
</dbReference>
<keyword evidence="4" id="KW-0067">ATP-binding</keyword>
<dbReference type="InterPro" id="IPR003439">
    <property type="entry name" value="ABC_transporter-like_ATP-bd"/>
</dbReference>
<evidence type="ECO:0000256" key="3">
    <source>
        <dbReference type="ARBA" id="ARBA00022741"/>
    </source>
</evidence>
<dbReference type="Gene3D" id="3.40.50.300">
    <property type="entry name" value="P-loop containing nucleotide triphosphate hydrolases"/>
    <property type="match status" value="1"/>
</dbReference>
<protein>
    <submittedName>
        <fullName evidence="6">ABC-type transporter, ATPase protein</fullName>
    </submittedName>
</protein>
<dbReference type="InterPro" id="IPR003593">
    <property type="entry name" value="AAA+_ATPase"/>
</dbReference>
<gene>
    <name evidence="6" type="ordered locus">HRM2_29980</name>
</gene>
<dbReference type="SUPFAM" id="SSF52540">
    <property type="entry name" value="P-loop containing nucleoside triphosphate hydrolases"/>
    <property type="match status" value="1"/>
</dbReference>
<dbReference type="CDD" id="cd10147">
    <property type="entry name" value="Wzt_C-like"/>
    <property type="match status" value="1"/>
</dbReference>
<dbReference type="Proteomes" id="UP000000442">
    <property type="component" value="Chromosome"/>
</dbReference>
<sequence length="425" mass="46884">MSSNIVIKCSGLNKCYNIYKKPLDRLKQAFFRGRRRFFKEFWALKNVSLEISQGETVGIIGANGSGKSTLLQMFCGILSAGEGELEVKGRVSALLELGAGFNPEFTGAENVRLNASIMGLSAGEIEERFEPILEFANIGEFIHRPVKTYSSGMYVRLAFAVAVNVSPDILIIDEALSVGDIRFQQKCMAKIKQFCRTGTVIFVSHDMGAVTELCTRVIWLDGGRVREDGPPKAVAEKYLEFMYEGDRKPAVPLPEKIEMSMDSTLKKGFVNFDESIRQFGNRRAKILSARFSTDQGGIGTACSGSACKIEIIVQAFEAVCCPIIGYIVNDRLGRGIFGDNTSLIQKKISPLENGKRYCICFHLHTWPNLVCGDYTVSLALADGTMDDHSQCHYLHDALVVNSISTRPAVGLFSPLQTKVDFHLIG</sequence>
<evidence type="ECO:0000256" key="2">
    <source>
        <dbReference type="ARBA" id="ARBA00022448"/>
    </source>
</evidence>
<dbReference type="eggNOG" id="COG1134">
    <property type="taxonomic scope" value="Bacteria"/>
</dbReference>
<dbReference type="EMBL" id="CP001087">
    <property type="protein sequence ID" value="ACN16081.1"/>
    <property type="molecule type" value="Genomic_DNA"/>
</dbReference>
<dbReference type="Gene3D" id="2.70.50.60">
    <property type="entry name" value="abc- transporter (atp binding component) like domain"/>
    <property type="match status" value="1"/>
</dbReference>
<dbReference type="CDD" id="cd03220">
    <property type="entry name" value="ABC_KpsT_Wzt"/>
    <property type="match status" value="1"/>
</dbReference>
<evidence type="ECO:0000313" key="6">
    <source>
        <dbReference type="EMBL" id="ACN16081.1"/>
    </source>
</evidence>
<dbReference type="InterPro" id="IPR029439">
    <property type="entry name" value="Wzt_C"/>
</dbReference>